<organism evidence="2 3">
    <name type="scientific">Solitalea koreensis</name>
    <dbReference type="NCBI Taxonomy" id="543615"/>
    <lineage>
        <taxon>Bacteria</taxon>
        <taxon>Pseudomonadati</taxon>
        <taxon>Bacteroidota</taxon>
        <taxon>Sphingobacteriia</taxon>
        <taxon>Sphingobacteriales</taxon>
        <taxon>Sphingobacteriaceae</taxon>
        <taxon>Solitalea</taxon>
    </lineage>
</organism>
<reference evidence="2 3" key="1">
    <citation type="submission" date="2017-05" db="EMBL/GenBank/DDBJ databases">
        <authorList>
            <person name="Varghese N."/>
            <person name="Submissions S."/>
        </authorList>
    </citation>
    <scope>NUCLEOTIDE SEQUENCE [LARGE SCALE GENOMIC DNA]</scope>
    <source>
        <strain evidence="2 3">DSM 21342</strain>
    </source>
</reference>
<evidence type="ECO:0000256" key="1">
    <source>
        <dbReference type="SAM" id="SignalP"/>
    </source>
</evidence>
<evidence type="ECO:0000313" key="3">
    <source>
        <dbReference type="Proteomes" id="UP000315971"/>
    </source>
</evidence>
<dbReference type="AlphaFoldDB" id="A0A521BGK8"/>
<gene>
    <name evidence="2" type="ORF">SAMN06265350_102182</name>
</gene>
<dbReference type="InterPro" id="IPR046111">
    <property type="entry name" value="DUF6048"/>
</dbReference>
<evidence type="ECO:0008006" key="4">
    <source>
        <dbReference type="Google" id="ProtNLM"/>
    </source>
</evidence>
<protein>
    <recommendedName>
        <fullName evidence="4">Outer membrane protein beta-barrel domain-containing protein</fullName>
    </recommendedName>
</protein>
<keyword evidence="3" id="KW-1185">Reference proteome</keyword>
<feature type="signal peptide" evidence="1">
    <location>
        <begin position="1"/>
        <end position="23"/>
    </location>
</feature>
<accession>A0A521BGK8</accession>
<dbReference type="EMBL" id="FXSZ01000002">
    <property type="protein sequence ID" value="SMO46222.1"/>
    <property type="molecule type" value="Genomic_DNA"/>
</dbReference>
<evidence type="ECO:0000313" key="2">
    <source>
        <dbReference type="EMBL" id="SMO46222.1"/>
    </source>
</evidence>
<dbReference type="Pfam" id="PF19515">
    <property type="entry name" value="DUF6048"/>
    <property type="match status" value="1"/>
</dbReference>
<keyword evidence="1" id="KW-0732">Signal</keyword>
<dbReference type="Proteomes" id="UP000315971">
    <property type="component" value="Unassembled WGS sequence"/>
</dbReference>
<sequence>MIKLRTFVSFFSFFLLLSSGVYAQYDSTKVIIDSLGKKTIFNSSPRLRIGADISYPVRYLFTNEIKGFEVVADYRLKPNKWFIAAEGGYATGTQIDSVLNYTTQGPYIKVGADRILSCSNKRPNNIFYIGARYCYSSTSTTVNSYTIRSSYWPTLTESIPSESGSVHSLEGLMGVKVEIFKHFFMGWTAFIGIPISNNKPESFDNLFIPGLGFQHDPIFGFNYTLLFTIPSSGKK</sequence>
<name>A0A521BGK8_9SPHI</name>
<feature type="chain" id="PRO_5021917565" description="Outer membrane protein beta-barrel domain-containing protein" evidence="1">
    <location>
        <begin position="24"/>
        <end position="235"/>
    </location>
</feature>
<proteinExistence type="predicted"/>